<evidence type="ECO:0000256" key="6">
    <source>
        <dbReference type="ARBA" id="ARBA00022692"/>
    </source>
</evidence>
<evidence type="ECO:0000256" key="7">
    <source>
        <dbReference type="ARBA" id="ARBA00022723"/>
    </source>
</evidence>
<evidence type="ECO:0000256" key="9">
    <source>
        <dbReference type="ARBA" id="ARBA00022989"/>
    </source>
</evidence>
<dbReference type="InterPro" id="IPR034236">
    <property type="entry name" value="CuRO_CcO_Caa3_II"/>
</dbReference>
<dbReference type="EMBL" id="LWBS01000422">
    <property type="protein sequence ID" value="OAP90292.1"/>
    <property type="molecule type" value="Genomic_DNA"/>
</dbReference>
<dbReference type="GO" id="GO:0042773">
    <property type="term" value="P:ATP synthesis coupled electron transport"/>
    <property type="evidence" value="ECO:0007669"/>
    <property type="project" value="TreeGrafter"/>
</dbReference>
<evidence type="ECO:0000256" key="15">
    <source>
        <dbReference type="ARBA" id="ARBA00047816"/>
    </source>
</evidence>
<comment type="subcellular location">
    <subcellularLocation>
        <location evidence="1">Membrane</location>
        <topology evidence="1">Multi-pass membrane protein</topology>
    </subcellularLocation>
</comment>
<keyword evidence="11" id="KW-0186">Copper</keyword>
<organism evidence="21">
    <name type="scientific">Rhizobium leguminosarum</name>
    <dbReference type="NCBI Taxonomy" id="384"/>
    <lineage>
        <taxon>Bacteria</taxon>
        <taxon>Pseudomonadati</taxon>
        <taxon>Pseudomonadota</taxon>
        <taxon>Alphaproteobacteria</taxon>
        <taxon>Hyphomicrobiales</taxon>
        <taxon>Rhizobiaceae</taxon>
        <taxon>Rhizobium/Agrobacterium group</taxon>
        <taxon>Rhizobium</taxon>
    </lineage>
</organism>
<feature type="chain" id="PRO_5008099315" description="Cytochrome aa3 subunit 2" evidence="18">
    <location>
        <begin position="21"/>
        <end position="330"/>
    </location>
</feature>
<keyword evidence="4 16" id="KW-0349">Heme</keyword>
<comment type="function">
    <text evidence="13">Subunits I and II form the functional core of the enzyme complex. Electrons originating in cytochrome c are transferred via heme a and Cu(A) to the binuclear center formed by heme a3 and Cu(B).</text>
</comment>
<dbReference type="AlphaFoldDB" id="A0A179BF21"/>
<dbReference type="PANTHER" id="PTHR22888:SF9">
    <property type="entry name" value="CYTOCHROME C OXIDASE SUBUNIT 2"/>
    <property type="match status" value="1"/>
</dbReference>
<comment type="similarity">
    <text evidence="2">Belongs to the cytochrome c oxidase subunit 2 family.</text>
</comment>
<proteinExistence type="inferred from homology"/>
<name>A0A179BF21_RHILE</name>
<evidence type="ECO:0000256" key="13">
    <source>
        <dbReference type="ARBA" id="ARBA00024688"/>
    </source>
</evidence>
<feature type="transmembrane region" description="Helical" evidence="17">
    <location>
        <begin position="80"/>
        <end position="102"/>
    </location>
</feature>
<keyword evidence="3" id="KW-0813">Transport</keyword>
<dbReference type="NCBIfam" id="TIGR02866">
    <property type="entry name" value="CoxB"/>
    <property type="match status" value="1"/>
</dbReference>
<dbReference type="GO" id="GO:0016020">
    <property type="term" value="C:membrane"/>
    <property type="evidence" value="ECO:0007669"/>
    <property type="project" value="UniProtKB-SubCell"/>
</dbReference>
<evidence type="ECO:0000256" key="18">
    <source>
        <dbReference type="SAM" id="SignalP"/>
    </source>
</evidence>
<keyword evidence="12 17" id="KW-0472">Membrane</keyword>
<dbReference type="InterPro" id="IPR036909">
    <property type="entry name" value="Cyt_c-like_dom_sf"/>
</dbReference>
<dbReference type="InterPro" id="IPR009056">
    <property type="entry name" value="Cyt_c-like_dom"/>
</dbReference>
<keyword evidence="18" id="KW-0732">Signal</keyword>
<reference evidence="21" key="1">
    <citation type="submission" date="2016-04" db="EMBL/GenBank/DDBJ databases">
        <title>Fast-growing isolate from the root nodules of Vavilovia formosa.</title>
        <authorList>
            <person name="Kimeklis A."/>
            <person name="Safronova V."/>
            <person name="Belimov A."/>
            <person name="Andronov E."/>
        </authorList>
    </citation>
    <scope>NUCLEOTIDE SEQUENCE [LARGE SCALE GENOMIC DNA]</scope>
    <source>
        <strain evidence="21">Vaf-46</strain>
    </source>
</reference>
<keyword evidence="6 17" id="KW-0812">Transmembrane</keyword>
<evidence type="ECO:0000256" key="4">
    <source>
        <dbReference type="ARBA" id="ARBA00022617"/>
    </source>
</evidence>
<dbReference type="GO" id="GO:0016491">
    <property type="term" value="F:oxidoreductase activity"/>
    <property type="evidence" value="ECO:0007669"/>
    <property type="project" value="InterPro"/>
</dbReference>
<feature type="domain" description="Cytochrome c" evidence="20">
    <location>
        <begin position="239"/>
        <end position="330"/>
    </location>
</feature>
<dbReference type="SUPFAM" id="SSF49503">
    <property type="entry name" value="Cupredoxins"/>
    <property type="match status" value="1"/>
</dbReference>
<comment type="catalytic activity">
    <reaction evidence="15">
        <text>4 Fe(II)-[cytochrome c] + O2 + 8 H(+)(in) = 4 Fe(III)-[cytochrome c] + 2 H2O + 4 H(+)(out)</text>
        <dbReference type="Rhea" id="RHEA:11436"/>
        <dbReference type="Rhea" id="RHEA-COMP:10350"/>
        <dbReference type="Rhea" id="RHEA-COMP:14399"/>
        <dbReference type="ChEBI" id="CHEBI:15377"/>
        <dbReference type="ChEBI" id="CHEBI:15378"/>
        <dbReference type="ChEBI" id="CHEBI:15379"/>
        <dbReference type="ChEBI" id="CHEBI:29033"/>
        <dbReference type="ChEBI" id="CHEBI:29034"/>
        <dbReference type="EC" id="7.1.1.9"/>
    </reaction>
</comment>
<dbReference type="PROSITE" id="PS00078">
    <property type="entry name" value="COX2"/>
    <property type="match status" value="1"/>
</dbReference>
<evidence type="ECO:0000256" key="10">
    <source>
        <dbReference type="ARBA" id="ARBA00023004"/>
    </source>
</evidence>
<keyword evidence="9 17" id="KW-1133">Transmembrane helix</keyword>
<evidence type="ECO:0000256" key="14">
    <source>
        <dbReference type="ARBA" id="ARBA00031399"/>
    </source>
</evidence>
<dbReference type="PROSITE" id="PS51007">
    <property type="entry name" value="CYTC"/>
    <property type="match status" value="1"/>
</dbReference>
<sequence>MKVFHLPLAFLIALSGCSSVQSVLNAQGEAAIALKNLIIFIALVAAAIWLAVVSFMVFALVRPKGQTTGHDHRSERMMTIAVATAAAATAIIVGILTVASFYTTRALNSGRDADVTITVRAQQWWWQFIYTGRDQKQLFQTANELHIPVGKTIRLRLQAADVIHSFWVPSLAGKLDLIPGRENILTLRAERPGVYRGQCAEFCGLQHGHMAFIVLAEDDAGYQHWLAGQQLDGAAPSAAEAIAGQSVFLAKQCAACHAIRGTPASGSTGPDLTHVGSRRTIAAGLLETTRGSLAAWIADPQTLKPGNNMPIVPLTADELRQLSAYMESLR</sequence>
<evidence type="ECO:0000259" key="20">
    <source>
        <dbReference type="PROSITE" id="PS51007"/>
    </source>
</evidence>
<dbReference type="PROSITE" id="PS50857">
    <property type="entry name" value="COX2_CUA"/>
    <property type="match status" value="1"/>
</dbReference>
<feature type="transmembrane region" description="Helical" evidence="17">
    <location>
        <begin position="38"/>
        <end position="60"/>
    </location>
</feature>
<evidence type="ECO:0000259" key="19">
    <source>
        <dbReference type="PROSITE" id="PS50857"/>
    </source>
</evidence>
<dbReference type="InterPro" id="IPR045187">
    <property type="entry name" value="CcO_II"/>
</dbReference>
<dbReference type="InterPro" id="IPR014222">
    <property type="entry name" value="Cyt_c_oxidase_su2"/>
</dbReference>
<keyword evidence="7 16" id="KW-0479">Metal-binding</keyword>
<accession>A0A179BF21</accession>
<gene>
    <name evidence="21" type="ORF">A4U53_30155</name>
</gene>
<evidence type="ECO:0000256" key="3">
    <source>
        <dbReference type="ARBA" id="ARBA00022448"/>
    </source>
</evidence>
<evidence type="ECO:0000256" key="17">
    <source>
        <dbReference type="SAM" id="Phobius"/>
    </source>
</evidence>
<dbReference type="InterPro" id="IPR001505">
    <property type="entry name" value="Copper_CuA"/>
</dbReference>
<evidence type="ECO:0000256" key="8">
    <source>
        <dbReference type="ARBA" id="ARBA00022982"/>
    </source>
</evidence>
<feature type="domain" description="Cytochrome oxidase subunit II copper A binding" evidence="19">
    <location>
        <begin position="112"/>
        <end position="228"/>
    </location>
</feature>
<dbReference type="PANTHER" id="PTHR22888">
    <property type="entry name" value="CYTOCHROME C OXIDASE, SUBUNIT II"/>
    <property type="match status" value="1"/>
</dbReference>
<dbReference type="CDD" id="cd04213">
    <property type="entry name" value="CuRO_CcO_Caa3_II"/>
    <property type="match status" value="1"/>
</dbReference>
<dbReference type="Pfam" id="PF00034">
    <property type="entry name" value="Cytochrom_C"/>
    <property type="match status" value="1"/>
</dbReference>
<dbReference type="GO" id="GO:0004129">
    <property type="term" value="F:cytochrome-c oxidase activity"/>
    <property type="evidence" value="ECO:0007669"/>
    <property type="project" value="UniProtKB-EC"/>
</dbReference>
<dbReference type="GO" id="GO:0020037">
    <property type="term" value="F:heme binding"/>
    <property type="evidence" value="ECO:0007669"/>
    <property type="project" value="InterPro"/>
</dbReference>
<evidence type="ECO:0000256" key="2">
    <source>
        <dbReference type="ARBA" id="ARBA00007866"/>
    </source>
</evidence>
<evidence type="ECO:0000256" key="11">
    <source>
        <dbReference type="ARBA" id="ARBA00023008"/>
    </source>
</evidence>
<evidence type="ECO:0000256" key="12">
    <source>
        <dbReference type="ARBA" id="ARBA00023136"/>
    </source>
</evidence>
<dbReference type="GO" id="GO:0005507">
    <property type="term" value="F:copper ion binding"/>
    <property type="evidence" value="ECO:0007669"/>
    <property type="project" value="InterPro"/>
</dbReference>
<feature type="signal peptide" evidence="18">
    <location>
        <begin position="1"/>
        <end position="20"/>
    </location>
</feature>
<evidence type="ECO:0000256" key="1">
    <source>
        <dbReference type="ARBA" id="ARBA00004141"/>
    </source>
</evidence>
<keyword evidence="10 16" id="KW-0408">Iron</keyword>
<evidence type="ECO:0000256" key="16">
    <source>
        <dbReference type="PROSITE-ProRule" id="PRU00433"/>
    </source>
</evidence>
<protein>
    <recommendedName>
        <fullName evidence="14">Cytochrome aa3 subunit 2</fullName>
    </recommendedName>
</protein>
<dbReference type="InterPro" id="IPR002429">
    <property type="entry name" value="CcO_II-like_C"/>
</dbReference>
<evidence type="ECO:0000256" key="5">
    <source>
        <dbReference type="ARBA" id="ARBA00022660"/>
    </source>
</evidence>
<dbReference type="SUPFAM" id="SSF46626">
    <property type="entry name" value="Cytochrome c"/>
    <property type="match status" value="1"/>
</dbReference>
<keyword evidence="8" id="KW-0249">Electron transport</keyword>
<comment type="caution">
    <text evidence="21">The sequence shown here is derived from an EMBL/GenBank/DDBJ whole genome shotgun (WGS) entry which is preliminary data.</text>
</comment>
<dbReference type="Pfam" id="PF00116">
    <property type="entry name" value="COX2"/>
    <property type="match status" value="1"/>
</dbReference>
<keyword evidence="5" id="KW-0679">Respiratory chain</keyword>
<evidence type="ECO:0000313" key="21">
    <source>
        <dbReference type="EMBL" id="OAP90292.1"/>
    </source>
</evidence>
<dbReference type="InterPro" id="IPR008972">
    <property type="entry name" value="Cupredoxin"/>
</dbReference>
<dbReference type="PROSITE" id="PS51257">
    <property type="entry name" value="PROKAR_LIPOPROTEIN"/>
    <property type="match status" value="1"/>
</dbReference>
<dbReference type="Gene3D" id="2.60.40.420">
    <property type="entry name" value="Cupredoxins - blue copper proteins"/>
    <property type="match status" value="1"/>
</dbReference>